<feature type="compositionally biased region" description="Polar residues" evidence="6">
    <location>
        <begin position="143"/>
        <end position="159"/>
    </location>
</feature>
<dbReference type="PANTHER" id="PTHR10809">
    <property type="entry name" value="VESICLE-ASSOCIATED MEMBRANE PROTEIN-ASSOCIATED PROTEIN"/>
    <property type="match status" value="1"/>
</dbReference>
<evidence type="ECO:0000256" key="2">
    <source>
        <dbReference type="ARBA" id="ARBA00008932"/>
    </source>
</evidence>
<reference evidence="9 10" key="1">
    <citation type="submission" date="2011-10" db="EMBL/GenBank/DDBJ databases">
        <authorList>
            <person name="Genoscope - CEA"/>
        </authorList>
    </citation>
    <scope>NUCLEOTIDE SEQUENCE [LARGE SCALE GENOMIC DNA]</scope>
    <source>
        <strain evidence="9 10">RCC 1105</strain>
    </source>
</reference>
<dbReference type="InterPro" id="IPR008962">
    <property type="entry name" value="PapD-like_sf"/>
</dbReference>
<dbReference type="Pfam" id="PF00635">
    <property type="entry name" value="Motile_Sperm"/>
    <property type="match status" value="1"/>
</dbReference>
<evidence type="ECO:0000256" key="3">
    <source>
        <dbReference type="ARBA" id="ARBA00022692"/>
    </source>
</evidence>
<gene>
    <name evidence="9" type="ORF">Bathy09g03320</name>
</gene>
<evidence type="ECO:0000256" key="4">
    <source>
        <dbReference type="ARBA" id="ARBA00022989"/>
    </source>
</evidence>
<keyword evidence="5 7" id="KW-0472">Membrane</keyword>
<dbReference type="KEGG" id="bpg:Bathy09g03320"/>
<dbReference type="AlphaFoldDB" id="K8FIG2"/>
<name>K8FIG2_9CHLO</name>
<evidence type="ECO:0000313" key="9">
    <source>
        <dbReference type="EMBL" id="CCO66794.1"/>
    </source>
</evidence>
<dbReference type="OrthoDB" id="264603at2759"/>
<evidence type="ECO:0000313" key="10">
    <source>
        <dbReference type="Proteomes" id="UP000198341"/>
    </source>
</evidence>
<dbReference type="InterPro" id="IPR016763">
    <property type="entry name" value="VAP"/>
</dbReference>
<comment type="subcellular location">
    <subcellularLocation>
        <location evidence="1">Membrane</location>
        <topology evidence="1">Single-pass type IV membrane protein</topology>
    </subcellularLocation>
</comment>
<dbReference type="Proteomes" id="UP000198341">
    <property type="component" value="Chromosome 9"/>
</dbReference>
<accession>K8FIG2</accession>
<keyword evidence="3 7" id="KW-0812">Transmembrane</keyword>
<dbReference type="GO" id="GO:0061817">
    <property type="term" value="P:endoplasmic reticulum-plasma membrane tethering"/>
    <property type="evidence" value="ECO:0007669"/>
    <property type="project" value="TreeGrafter"/>
</dbReference>
<evidence type="ECO:0000256" key="1">
    <source>
        <dbReference type="ARBA" id="ARBA00004211"/>
    </source>
</evidence>
<feature type="transmembrane region" description="Helical" evidence="7">
    <location>
        <begin position="211"/>
        <end position="230"/>
    </location>
</feature>
<proteinExistence type="inferred from homology"/>
<protein>
    <recommendedName>
        <fullName evidence="8">MSP domain-containing protein</fullName>
    </recommendedName>
</protein>
<dbReference type="STRING" id="41875.K8FIG2"/>
<dbReference type="Gene3D" id="2.60.40.10">
    <property type="entry name" value="Immunoglobulins"/>
    <property type="match status" value="1"/>
</dbReference>
<evidence type="ECO:0000256" key="5">
    <source>
        <dbReference type="ARBA" id="ARBA00023136"/>
    </source>
</evidence>
<dbReference type="InterPro" id="IPR013783">
    <property type="entry name" value="Ig-like_fold"/>
</dbReference>
<dbReference type="PROSITE" id="PS50202">
    <property type="entry name" value="MSP"/>
    <property type="match status" value="1"/>
</dbReference>
<dbReference type="GO" id="GO:0005886">
    <property type="term" value="C:plasma membrane"/>
    <property type="evidence" value="ECO:0007669"/>
    <property type="project" value="TreeGrafter"/>
</dbReference>
<evidence type="ECO:0000256" key="7">
    <source>
        <dbReference type="SAM" id="Phobius"/>
    </source>
</evidence>
<evidence type="ECO:0000256" key="6">
    <source>
        <dbReference type="SAM" id="MobiDB-lite"/>
    </source>
</evidence>
<dbReference type="PIRSF" id="PIRSF019693">
    <property type="entry name" value="VAMP-associated"/>
    <property type="match status" value="1"/>
</dbReference>
<organism evidence="9 10">
    <name type="scientific">Bathycoccus prasinos</name>
    <dbReference type="NCBI Taxonomy" id="41875"/>
    <lineage>
        <taxon>Eukaryota</taxon>
        <taxon>Viridiplantae</taxon>
        <taxon>Chlorophyta</taxon>
        <taxon>Mamiellophyceae</taxon>
        <taxon>Mamiellales</taxon>
        <taxon>Bathycoccaceae</taxon>
        <taxon>Bathycoccus</taxon>
    </lineage>
</organism>
<dbReference type="SUPFAM" id="SSF49354">
    <property type="entry name" value="PapD-like"/>
    <property type="match status" value="1"/>
</dbReference>
<dbReference type="GO" id="GO:0090158">
    <property type="term" value="P:endoplasmic reticulum membrane organization"/>
    <property type="evidence" value="ECO:0007669"/>
    <property type="project" value="TreeGrafter"/>
</dbReference>
<dbReference type="EMBL" id="FO082270">
    <property type="protein sequence ID" value="CCO66794.1"/>
    <property type="molecule type" value="Genomic_DNA"/>
</dbReference>
<keyword evidence="10" id="KW-1185">Reference proteome</keyword>
<dbReference type="PANTHER" id="PTHR10809:SF6">
    <property type="entry name" value="AT11025P-RELATED"/>
    <property type="match status" value="1"/>
</dbReference>
<feature type="region of interest" description="Disordered" evidence="6">
    <location>
        <begin position="131"/>
        <end position="179"/>
    </location>
</feature>
<dbReference type="GO" id="GO:0005789">
    <property type="term" value="C:endoplasmic reticulum membrane"/>
    <property type="evidence" value="ECO:0007669"/>
    <property type="project" value="InterPro"/>
</dbReference>
<dbReference type="eggNOG" id="KOG0439">
    <property type="taxonomic scope" value="Eukaryota"/>
</dbReference>
<dbReference type="RefSeq" id="XP_007511234.1">
    <property type="nucleotide sequence ID" value="XM_007511172.1"/>
</dbReference>
<comment type="similarity">
    <text evidence="2">Belongs to the VAMP-associated protein (VAP) (TC 9.B.17) family.</text>
</comment>
<evidence type="ECO:0000259" key="8">
    <source>
        <dbReference type="PROSITE" id="PS50202"/>
    </source>
</evidence>
<dbReference type="InterPro" id="IPR000535">
    <property type="entry name" value="MSP_dom"/>
</dbReference>
<dbReference type="GeneID" id="19013839"/>
<sequence length="232" mass="25110">MSSEKGLVITPTEQLPFKFELKKQIATDLTVHNPTSHDQAFKVKTTAPKKYCVKPNTGIVPAGATTVVTVIMQAQREVPADLENCRDKFLVQNTVAEKGEGDDVPALFTKDGKKIQETKLKVVFTEAGGLPASVPEDKETDGSGPSLNRYFSTKQTPSAASVEKGGGKSVSSRPNGDKVASLEAQMQAMQKRNRQLQTELSKSMKPGANGFSFLMVLIVALISFLVGMYMNK</sequence>
<feature type="domain" description="MSP" evidence="8">
    <location>
        <begin position="6"/>
        <end position="125"/>
    </location>
</feature>
<dbReference type="CDD" id="cd14686">
    <property type="entry name" value="bZIP"/>
    <property type="match status" value="1"/>
</dbReference>
<dbReference type="FunFam" id="2.60.40.10:FF:000813">
    <property type="entry name" value="Vesicle-associated protein 1-1"/>
    <property type="match status" value="1"/>
</dbReference>
<keyword evidence="4 7" id="KW-1133">Transmembrane helix</keyword>